<dbReference type="EMBL" id="CP011112">
    <property type="protein sequence ID" value="AKU15775.1"/>
    <property type="molecule type" value="Genomic_DNA"/>
</dbReference>
<proteinExistence type="predicted"/>
<dbReference type="RefSeq" id="WP_052590847.1">
    <property type="nucleotide sequence ID" value="NZ_CP011112.1"/>
</dbReference>
<protein>
    <recommendedName>
        <fullName evidence="3">DUF1508 domain-containing protein</fullName>
    </recommendedName>
</protein>
<accession>A0A0K1JGR4</accession>
<dbReference type="STRING" id="571913.VV02_07770"/>
<gene>
    <name evidence="1" type="ORF">VV02_07770</name>
</gene>
<name>A0A0K1JGR4_9MICO</name>
<dbReference type="AlphaFoldDB" id="A0A0K1JGR4"/>
<evidence type="ECO:0008006" key="3">
    <source>
        <dbReference type="Google" id="ProtNLM"/>
    </source>
</evidence>
<dbReference type="KEGG" id="lmoi:VV02_07770"/>
<sequence length="87" mass="10234">MRNPRIEVTRSAHDRQWRWAFMSNGRCLSDSGQGYTRRIDCLAGALATTGCEPVRWLSDKPVLYGQTRRILRDHPGRYQFIEIRVWP</sequence>
<evidence type="ECO:0000313" key="1">
    <source>
        <dbReference type="EMBL" id="AKU15775.1"/>
    </source>
</evidence>
<dbReference type="OrthoDB" id="9802792at2"/>
<evidence type="ECO:0000313" key="2">
    <source>
        <dbReference type="Proteomes" id="UP000066480"/>
    </source>
</evidence>
<organism evidence="1 2">
    <name type="scientific">Luteipulveratus mongoliensis</name>
    <dbReference type="NCBI Taxonomy" id="571913"/>
    <lineage>
        <taxon>Bacteria</taxon>
        <taxon>Bacillati</taxon>
        <taxon>Actinomycetota</taxon>
        <taxon>Actinomycetes</taxon>
        <taxon>Micrococcales</taxon>
        <taxon>Dermacoccaceae</taxon>
        <taxon>Luteipulveratus</taxon>
    </lineage>
</organism>
<keyword evidence="2" id="KW-1185">Reference proteome</keyword>
<reference evidence="1 2" key="1">
    <citation type="submission" date="2015-03" db="EMBL/GenBank/DDBJ databases">
        <title>Luteipulveratus halotolerans sp. nov., a novel actinobacterium (Dermacoccaceae) from Sarawak, Malaysia.</title>
        <authorList>
            <person name="Juboi H."/>
            <person name="Basik A."/>
            <person name="Shamsul S.S."/>
            <person name="Arnold P."/>
            <person name="Schmitt E.K."/>
            <person name="Sanglier J.-J."/>
            <person name="Yeo T."/>
        </authorList>
    </citation>
    <scope>NUCLEOTIDE SEQUENCE [LARGE SCALE GENOMIC DNA]</scope>
    <source>
        <strain evidence="1 2">MN07-A0370</strain>
    </source>
</reference>
<dbReference type="Proteomes" id="UP000066480">
    <property type="component" value="Chromosome"/>
</dbReference>